<dbReference type="Pfam" id="PF00069">
    <property type="entry name" value="Pkinase"/>
    <property type="match status" value="1"/>
</dbReference>
<sequence>MKSSLVATEATDSQYVLRDPYASRRHLRIYTVVYENDEPNECETLVYAEDLSRNGTYWDGSLIGRGSGGFLLSDGNVLTLTSNTQFTFTALPSPQKNTRFDQIQENEMAVWSLAPLRDDADPSQQFRQEYMITERLLGAGAFGKVFMAVEQKSRLQVACKLVDLRKLVPWRVNRFGPPERPTAAKDLGSQSERRSLREWVNQQKRGKGVEAKMKLYLSKIEILTSINHPNIIGIEKVFITDDTMYMMQNLVTAGDLFSYIESRHGKLQEAEAAAIIRQILIAVSFLHKRNIVHRDIKPDNILMTSSSAGCRIVLTDFGAARRIDDQRDTMSTQIGTHEYAAPEMFFSTHFPGRGECRKYTRAVDMWALGCVAVVLLTGGLAFCDPVTNHYSEKLAKDCDLAHLQASSEWQHLRDRPRSFVENLLVIDENARMTADEGLNHCWFSNEAHKADFEDLYQRTIKTWRSKPPKDPVVEFLDSGLIQQLPCSQNYLEKVNKKFLRRSGHTPIEEPFKPFPRTMHTALSPRRRPNDKLSDEIRQAIDTKWPPVSESAVVLEKRTNNVSEGRQSPWFRIESTRRLRRTTASPAPGKEPQQADLSPQSRRSMPSMPLRIRDTRSENTNSAESSSVNTDPQEGLKENFSPSSRAPSGSRLDRDESPPFGDGSTGLQQQKIIVLKLSNISGTVLHERFEHERTTGVTIAPYGTSDVLVTRSESHRLVPVNELKPLRENPSPGKGRTLKRRGSLLNFQASTKVKRRRGSIYDLVADNDSDGGKY</sequence>
<organism evidence="8 9">
    <name type="scientific">Exophiala bonariae</name>
    <dbReference type="NCBI Taxonomy" id="1690606"/>
    <lineage>
        <taxon>Eukaryota</taxon>
        <taxon>Fungi</taxon>
        <taxon>Dikarya</taxon>
        <taxon>Ascomycota</taxon>
        <taxon>Pezizomycotina</taxon>
        <taxon>Eurotiomycetes</taxon>
        <taxon>Chaetothyriomycetidae</taxon>
        <taxon>Chaetothyriales</taxon>
        <taxon>Herpotrichiellaceae</taxon>
        <taxon>Exophiala</taxon>
    </lineage>
</organism>
<evidence type="ECO:0000256" key="1">
    <source>
        <dbReference type="ARBA" id="ARBA00005575"/>
    </source>
</evidence>
<evidence type="ECO:0000259" key="6">
    <source>
        <dbReference type="PROSITE" id="PS50006"/>
    </source>
</evidence>
<feature type="domain" description="FHA" evidence="6">
    <location>
        <begin position="8"/>
        <end position="63"/>
    </location>
</feature>
<protein>
    <recommendedName>
        <fullName evidence="10">Protein kinase domain-containing protein</fullName>
    </recommendedName>
</protein>
<evidence type="ECO:0000256" key="4">
    <source>
        <dbReference type="PROSITE-ProRule" id="PRU10141"/>
    </source>
</evidence>
<dbReference type="Gene3D" id="1.10.510.10">
    <property type="entry name" value="Transferase(Phosphotransferase) domain 1"/>
    <property type="match status" value="1"/>
</dbReference>
<dbReference type="SUPFAM" id="SSF49879">
    <property type="entry name" value="SMAD/FHA domain"/>
    <property type="match status" value="1"/>
</dbReference>
<gene>
    <name evidence="8" type="ORF">LTR84_002964</name>
</gene>
<accession>A0AAV9NBI8</accession>
<dbReference type="InterPro" id="IPR017441">
    <property type="entry name" value="Protein_kinase_ATP_BS"/>
</dbReference>
<dbReference type="Pfam" id="PF00498">
    <property type="entry name" value="FHA"/>
    <property type="match status" value="1"/>
</dbReference>
<dbReference type="InterPro" id="IPR011009">
    <property type="entry name" value="Kinase-like_dom_sf"/>
</dbReference>
<dbReference type="InterPro" id="IPR000253">
    <property type="entry name" value="FHA_dom"/>
</dbReference>
<evidence type="ECO:0000256" key="2">
    <source>
        <dbReference type="ARBA" id="ARBA00022741"/>
    </source>
</evidence>
<dbReference type="EMBL" id="JAVRRD010000014">
    <property type="protein sequence ID" value="KAK5052160.1"/>
    <property type="molecule type" value="Genomic_DNA"/>
</dbReference>
<dbReference type="AlphaFoldDB" id="A0AAV9NBI8"/>
<evidence type="ECO:0008006" key="10">
    <source>
        <dbReference type="Google" id="ProtNLM"/>
    </source>
</evidence>
<feature type="compositionally biased region" description="Low complexity" evidence="5">
    <location>
        <begin position="596"/>
        <end position="609"/>
    </location>
</feature>
<dbReference type="Gene3D" id="3.30.200.20">
    <property type="entry name" value="Phosphorylase Kinase, domain 1"/>
    <property type="match status" value="2"/>
</dbReference>
<dbReference type="GO" id="GO:0004672">
    <property type="term" value="F:protein kinase activity"/>
    <property type="evidence" value="ECO:0007669"/>
    <property type="project" value="InterPro"/>
</dbReference>
<reference evidence="8 9" key="1">
    <citation type="submission" date="2023-08" db="EMBL/GenBank/DDBJ databases">
        <title>Black Yeasts Isolated from many extreme environments.</title>
        <authorList>
            <person name="Coleine C."/>
            <person name="Stajich J.E."/>
            <person name="Selbmann L."/>
        </authorList>
    </citation>
    <scope>NUCLEOTIDE SEQUENCE [LARGE SCALE GENOMIC DNA]</scope>
    <source>
        <strain evidence="8 9">CCFEE 5792</strain>
    </source>
</reference>
<comment type="similarity">
    <text evidence="1">Belongs to the protein kinase superfamily. CAMK Ser/Thr protein kinase family. CHEK2 subfamily.</text>
</comment>
<keyword evidence="9" id="KW-1185">Reference proteome</keyword>
<evidence type="ECO:0000313" key="9">
    <source>
        <dbReference type="Proteomes" id="UP001358417"/>
    </source>
</evidence>
<dbReference type="CDD" id="cd22670">
    <property type="entry name" value="FHA_MEK1-like"/>
    <property type="match status" value="1"/>
</dbReference>
<dbReference type="InterPro" id="IPR000719">
    <property type="entry name" value="Prot_kinase_dom"/>
</dbReference>
<dbReference type="PROSITE" id="PS50011">
    <property type="entry name" value="PROTEIN_KINASE_DOM"/>
    <property type="match status" value="1"/>
</dbReference>
<feature type="binding site" evidence="4">
    <location>
        <position position="160"/>
    </location>
    <ligand>
        <name>ATP</name>
        <dbReference type="ChEBI" id="CHEBI:30616"/>
    </ligand>
</feature>
<comment type="caution">
    <text evidence="8">The sequence shown here is derived from an EMBL/GenBank/DDBJ whole genome shotgun (WGS) entry which is preliminary data.</text>
</comment>
<dbReference type="PROSITE" id="PS00108">
    <property type="entry name" value="PROTEIN_KINASE_ST"/>
    <property type="match status" value="1"/>
</dbReference>
<evidence type="ECO:0000256" key="3">
    <source>
        <dbReference type="ARBA" id="ARBA00022840"/>
    </source>
</evidence>
<dbReference type="InterPro" id="IPR008271">
    <property type="entry name" value="Ser/Thr_kinase_AS"/>
</dbReference>
<dbReference type="PROSITE" id="PS50006">
    <property type="entry name" value="FHA_DOMAIN"/>
    <property type="match status" value="1"/>
</dbReference>
<dbReference type="SUPFAM" id="SSF56112">
    <property type="entry name" value="Protein kinase-like (PK-like)"/>
    <property type="match status" value="1"/>
</dbReference>
<feature type="domain" description="Protein kinase" evidence="7">
    <location>
        <begin position="131"/>
        <end position="443"/>
    </location>
</feature>
<dbReference type="SMART" id="SM00220">
    <property type="entry name" value="S_TKc"/>
    <property type="match status" value="1"/>
</dbReference>
<evidence type="ECO:0000313" key="8">
    <source>
        <dbReference type="EMBL" id="KAK5052160.1"/>
    </source>
</evidence>
<dbReference type="Proteomes" id="UP001358417">
    <property type="component" value="Unassembled WGS sequence"/>
</dbReference>
<feature type="region of interest" description="Disordered" evidence="5">
    <location>
        <begin position="507"/>
        <end position="531"/>
    </location>
</feature>
<evidence type="ECO:0000259" key="7">
    <source>
        <dbReference type="PROSITE" id="PS50011"/>
    </source>
</evidence>
<keyword evidence="2 4" id="KW-0547">Nucleotide-binding</keyword>
<dbReference type="GO" id="GO:0005524">
    <property type="term" value="F:ATP binding"/>
    <property type="evidence" value="ECO:0007669"/>
    <property type="project" value="UniProtKB-UniRule"/>
</dbReference>
<keyword evidence="3 4" id="KW-0067">ATP-binding</keyword>
<dbReference type="InterPro" id="IPR008984">
    <property type="entry name" value="SMAD_FHA_dom_sf"/>
</dbReference>
<feature type="compositionally biased region" description="Polar residues" evidence="5">
    <location>
        <begin position="617"/>
        <end position="631"/>
    </location>
</feature>
<proteinExistence type="inferred from homology"/>
<name>A0AAV9NBI8_9EURO</name>
<dbReference type="RefSeq" id="XP_064706174.1">
    <property type="nucleotide sequence ID" value="XM_064846564.1"/>
</dbReference>
<dbReference type="GeneID" id="89971163"/>
<feature type="region of interest" description="Disordered" evidence="5">
    <location>
        <begin position="557"/>
        <end position="666"/>
    </location>
</feature>
<evidence type="ECO:0000256" key="5">
    <source>
        <dbReference type="SAM" id="MobiDB-lite"/>
    </source>
</evidence>
<dbReference type="Gene3D" id="2.60.200.20">
    <property type="match status" value="1"/>
</dbReference>
<dbReference type="PANTHER" id="PTHR24347">
    <property type="entry name" value="SERINE/THREONINE-PROTEIN KINASE"/>
    <property type="match status" value="1"/>
</dbReference>
<dbReference type="PROSITE" id="PS00107">
    <property type="entry name" value="PROTEIN_KINASE_ATP"/>
    <property type="match status" value="1"/>
</dbReference>